<organism evidence="1 2">
    <name type="scientific">Streptococcus acidominimus</name>
    <dbReference type="NCBI Taxonomy" id="1326"/>
    <lineage>
        <taxon>Bacteria</taxon>
        <taxon>Bacillati</taxon>
        <taxon>Bacillota</taxon>
        <taxon>Bacilli</taxon>
        <taxon>Lactobacillales</taxon>
        <taxon>Streptococcaceae</taxon>
        <taxon>Streptococcus</taxon>
    </lineage>
</organism>
<protein>
    <submittedName>
        <fullName evidence="1">Uncharacterized protein</fullName>
    </submittedName>
</protein>
<sequence>MASTFARSEAVGLGEGEALAAERMTVPPSAAALAVVALSSCCRLGDTLRAVVYSDVAAAVETAVDDKALTETELLVLVLSVLP</sequence>
<name>A0A239X5Q9_STRAI</name>
<gene>
    <name evidence="1" type="ORF">SAMEA4504048_01392</name>
</gene>
<reference evidence="1 2" key="1">
    <citation type="submission" date="2017-06" db="EMBL/GenBank/DDBJ databases">
        <authorList>
            <consortium name="Pathogen Informatics"/>
        </authorList>
    </citation>
    <scope>NUCLEOTIDE SEQUENCE [LARGE SCALE GENOMIC DNA]</scope>
    <source>
        <strain evidence="1 2">NCTC11291</strain>
    </source>
</reference>
<evidence type="ECO:0000313" key="2">
    <source>
        <dbReference type="Proteomes" id="UP000215144"/>
    </source>
</evidence>
<accession>A0A239X5Q9</accession>
<evidence type="ECO:0000313" key="1">
    <source>
        <dbReference type="EMBL" id="SNV41730.1"/>
    </source>
</evidence>
<dbReference type="AlphaFoldDB" id="A0A239X5Q9"/>
<proteinExistence type="predicted"/>
<dbReference type="EMBL" id="LT906454">
    <property type="protein sequence ID" value="SNV41730.1"/>
    <property type="molecule type" value="Genomic_DNA"/>
</dbReference>
<dbReference type="KEGG" id="saco:SAME_01392"/>
<dbReference type="Proteomes" id="UP000215144">
    <property type="component" value="Chromosome 1"/>
</dbReference>